<evidence type="ECO:0000313" key="15">
    <source>
        <dbReference type="Ensembl" id="ENSVURP00010024019.1"/>
    </source>
</evidence>
<evidence type="ECO:0000313" key="16">
    <source>
        <dbReference type="Proteomes" id="UP000314987"/>
    </source>
</evidence>
<dbReference type="GO" id="GO:0032981">
    <property type="term" value="P:mitochondrial respiratory chain complex I assembly"/>
    <property type="evidence" value="ECO:0007669"/>
    <property type="project" value="TreeGrafter"/>
</dbReference>
<evidence type="ECO:0000256" key="7">
    <source>
        <dbReference type="ARBA" id="ARBA00022692"/>
    </source>
</evidence>
<dbReference type="PANTHER" id="PTHR15082:SF2">
    <property type="entry name" value="NADH DEHYDROGENASE [UBIQUINONE] 1 BETA SUBCOMPLEX SUBUNIT 3"/>
    <property type="match status" value="1"/>
</dbReference>
<reference evidence="15" key="3">
    <citation type="submission" date="2025-09" db="UniProtKB">
        <authorList>
            <consortium name="Ensembl"/>
        </authorList>
    </citation>
    <scope>IDENTIFICATION</scope>
</reference>
<protein>
    <recommendedName>
        <fullName evidence="4">NADH dehydrogenase [ubiquinone] 1 beta subcomplex subunit 3</fullName>
    </recommendedName>
    <alternativeName>
        <fullName evidence="13">Complex I-B12</fullName>
    </alternativeName>
    <alternativeName>
        <fullName evidence="14">NADH-ubiquinone oxidoreductase B12 subunit</fullName>
    </alternativeName>
</protein>
<keyword evidence="6" id="KW-0679">Respiratory chain</keyword>
<evidence type="ECO:0000256" key="11">
    <source>
        <dbReference type="ARBA" id="ARBA00023128"/>
    </source>
</evidence>
<evidence type="ECO:0000256" key="6">
    <source>
        <dbReference type="ARBA" id="ARBA00022660"/>
    </source>
</evidence>
<proteinExistence type="inferred from homology"/>
<accession>A0A4X2LGF1</accession>
<evidence type="ECO:0000256" key="1">
    <source>
        <dbReference type="ARBA" id="ARBA00003195"/>
    </source>
</evidence>
<organism evidence="15 16">
    <name type="scientific">Vombatus ursinus</name>
    <name type="common">Common wombat</name>
    <dbReference type="NCBI Taxonomy" id="29139"/>
    <lineage>
        <taxon>Eukaryota</taxon>
        <taxon>Metazoa</taxon>
        <taxon>Chordata</taxon>
        <taxon>Craniata</taxon>
        <taxon>Vertebrata</taxon>
        <taxon>Euteleostomi</taxon>
        <taxon>Mammalia</taxon>
        <taxon>Metatheria</taxon>
        <taxon>Diprotodontia</taxon>
        <taxon>Vombatidae</taxon>
        <taxon>Vombatus</taxon>
    </lineage>
</organism>
<keyword evidence="12" id="KW-0472">Membrane</keyword>
<keyword evidence="5" id="KW-0813">Transport</keyword>
<evidence type="ECO:0000256" key="4">
    <source>
        <dbReference type="ARBA" id="ARBA00018680"/>
    </source>
</evidence>
<dbReference type="InterPro" id="IPR012576">
    <property type="entry name" value="NDUFB3"/>
</dbReference>
<reference evidence="16" key="1">
    <citation type="submission" date="2018-12" db="EMBL/GenBank/DDBJ databases">
        <authorList>
            <person name="Yazar S."/>
        </authorList>
    </citation>
    <scope>NUCLEOTIDE SEQUENCE [LARGE SCALE GENOMIC DNA]</scope>
</reference>
<dbReference type="STRING" id="29139.ENSVURP00010024019"/>
<dbReference type="GO" id="GO:0022900">
    <property type="term" value="P:electron transport chain"/>
    <property type="evidence" value="ECO:0007669"/>
    <property type="project" value="InterPro"/>
</dbReference>
<evidence type="ECO:0000256" key="10">
    <source>
        <dbReference type="ARBA" id="ARBA00022989"/>
    </source>
</evidence>
<evidence type="ECO:0000256" key="3">
    <source>
        <dbReference type="ARBA" id="ARBA00005667"/>
    </source>
</evidence>
<dbReference type="Pfam" id="PF08122">
    <property type="entry name" value="NDUF_B12"/>
    <property type="match status" value="1"/>
</dbReference>
<sequence length="108" mass="12466">GTSSCRTEKGHIMAHGHGHGKIELHDCKQWKIEGTPLQRVQERLAKQDPRDPWGRNEAWQYMGHYGKPTLWAALTRGFKWGFGAFLLAVRVEYFLTTPKNEEEHASKH</sequence>
<evidence type="ECO:0000256" key="8">
    <source>
        <dbReference type="ARBA" id="ARBA00022792"/>
    </source>
</evidence>
<keyword evidence="7" id="KW-0812">Transmembrane</keyword>
<keyword evidence="16" id="KW-1185">Reference proteome</keyword>
<dbReference type="Proteomes" id="UP000314987">
    <property type="component" value="Unassembled WGS sequence"/>
</dbReference>
<dbReference type="GeneTree" id="ENSGT00390000010316"/>
<keyword evidence="11" id="KW-0496">Mitochondrion</keyword>
<comment type="similarity">
    <text evidence="3">Belongs to the complex I NDUFB3 subunit family.</text>
</comment>
<evidence type="ECO:0000256" key="2">
    <source>
        <dbReference type="ARBA" id="ARBA00004298"/>
    </source>
</evidence>
<evidence type="ECO:0000256" key="13">
    <source>
        <dbReference type="ARBA" id="ARBA00030217"/>
    </source>
</evidence>
<name>A0A4X2LGF1_VOMUR</name>
<dbReference type="GO" id="GO:0005743">
    <property type="term" value="C:mitochondrial inner membrane"/>
    <property type="evidence" value="ECO:0007669"/>
    <property type="project" value="UniProtKB-SubCell"/>
</dbReference>
<evidence type="ECO:0000256" key="5">
    <source>
        <dbReference type="ARBA" id="ARBA00022448"/>
    </source>
</evidence>
<dbReference type="AlphaFoldDB" id="A0A4X2LGF1"/>
<evidence type="ECO:0000256" key="14">
    <source>
        <dbReference type="ARBA" id="ARBA00032688"/>
    </source>
</evidence>
<dbReference type="Ensembl" id="ENSVURT00010027341.1">
    <property type="protein sequence ID" value="ENSVURP00010024019.1"/>
    <property type="gene ID" value="ENSVURG00010018410.1"/>
</dbReference>
<dbReference type="PANTHER" id="PTHR15082">
    <property type="entry name" value="NADH-UBIQUINONE OXIDOREDUCTASE B12 SUBUNIT"/>
    <property type="match status" value="1"/>
</dbReference>
<keyword evidence="10" id="KW-1133">Transmembrane helix</keyword>
<reference evidence="15" key="2">
    <citation type="submission" date="2025-08" db="UniProtKB">
        <authorList>
            <consortium name="Ensembl"/>
        </authorList>
    </citation>
    <scope>IDENTIFICATION</scope>
</reference>
<keyword evidence="8" id="KW-0999">Mitochondrion inner membrane</keyword>
<comment type="function">
    <text evidence="1">Accessory subunit of the mitochondrial membrane respiratory chain NADH dehydrogenase (Complex I), that is believed not to be involved in catalysis. Complex I functions in the transfer of electrons from NADH to the respiratory chain. The immediate electron acceptor for the enzyme is believed to be ubiquinone.</text>
</comment>
<evidence type="ECO:0000256" key="9">
    <source>
        <dbReference type="ARBA" id="ARBA00022982"/>
    </source>
</evidence>
<evidence type="ECO:0000256" key="12">
    <source>
        <dbReference type="ARBA" id="ARBA00023136"/>
    </source>
</evidence>
<keyword evidence="9" id="KW-0249">Electron transport</keyword>
<dbReference type="OMA" id="CKQWKIE"/>
<comment type="subcellular location">
    <subcellularLocation>
        <location evidence="2">Mitochondrion inner membrane</location>
        <topology evidence="2">Single-pass membrane protein</topology>
        <orientation evidence="2">Matrix side</orientation>
    </subcellularLocation>
</comment>